<keyword evidence="2" id="KW-0732">Signal</keyword>
<protein>
    <submittedName>
        <fullName evidence="3">Uncharacterized protein</fullName>
    </submittedName>
</protein>
<evidence type="ECO:0000313" key="3">
    <source>
        <dbReference type="EMBL" id="KAK1936830.1"/>
    </source>
</evidence>
<dbReference type="AlphaFoldDB" id="A0AAD9LHR1"/>
<dbReference type="EMBL" id="JAHBMH010000034">
    <property type="protein sequence ID" value="KAK1936830.1"/>
    <property type="molecule type" value="Genomic_DNA"/>
</dbReference>
<evidence type="ECO:0000256" key="1">
    <source>
        <dbReference type="SAM" id="MobiDB-lite"/>
    </source>
</evidence>
<reference evidence="3" key="2">
    <citation type="submission" date="2021-05" db="EMBL/GenBank/DDBJ databases">
        <authorList>
            <person name="Pain A."/>
        </authorList>
    </citation>
    <scope>NUCLEOTIDE SEQUENCE</scope>
    <source>
        <strain evidence="3">1802A</strain>
    </source>
</reference>
<accession>A0AAD9LHR1</accession>
<name>A0AAD9LHR1_BABDI</name>
<reference evidence="3" key="1">
    <citation type="journal article" date="2014" name="Nucleic Acids Res.">
        <title>The evolutionary dynamics of variant antigen genes in Babesia reveal a history of genomic innovation underlying host-parasite interaction.</title>
        <authorList>
            <person name="Jackson A.P."/>
            <person name="Otto T.D."/>
            <person name="Darby A."/>
            <person name="Ramaprasad A."/>
            <person name="Xia D."/>
            <person name="Echaide I.E."/>
            <person name="Farber M."/>
            <person name="Gahlot S."/>
            <person name="Gamble J."/>
            <person name="Gupta D."/>
            <person name="Gupta Y."/>
            <person name="Jackson L."/>
            <person name="Malandrin L."/>
            <person name="Malas T.B."/>
            <person name="Moussa E."/>
            <person name="Nair M."/>
            <person name="Reid A.J."/>
            <person name="Sanders M."/>
            <person name="Sharma J."/>
            <person name="Tracey A."/>
            <person name="Quail M.A."/>
            <person name="Weir W."/>
            <person name="Wastling J.M."/>
            <person name="Hall N."/>
            <person name="Willadsen P."/>
            <person name="Lingelbach K."/>
            <person name="Shiels B."/>
            <person name="Tait A."/>
            <person name="Berriman M."/>
            <person name="Allred D.R."/>
            <person name="Pain A."/>
        </authorList>
    </citation>
    <scope>NUCLEOTIDE SEQUENCE</scope>
    <source>
        <strain evidence="3">1802A</strain>
    </source>
</reference>
<feature type="region of interest" description="Disordered" evidence="1">
    <location>
        <begin position="222"/>
        <end position="242"/>
    </location>
</feature>
<evidence type="ECO:0000313" key="4">
    <source>
        <dbReference type="Proteomes" id="UP001195914"/>
    </source>
</evidence>
<dbReference type="Proteomes" id="UP001195914">
    <property type="component" value="Unassembled WGS sequence"/>
</dbReference>
<sequence>MYTLGKCAVALICTNFFVFEPACSFRTDGRVTHTSSWTLDGRIHGVIRNARCTKHVSLGSILAAPENIACPADGDEPKNADDLVELQCDQVVGKPPDEVKEDLSLDELREAVTKEGLDQQLSDIILSEPDRPKDPKNSIPLWKCNWFNTDDPVDSDDELLIREYCSQRVPDIDTIYKKLDPHGLRRYVPTKMTTMEKTLGRVYEVNQPLIDEEAISQNQNTHALPPDLQESDESGNPVTIDKDETYVEDVIPYDETYRDKAGQLGDIETTSANQPTEADQPTGCATSESDEEDDCPENYIRCTNMDPNDDSVIEDEAYRYFLTLPMLSWTTFEKEALGKAHSKLLSYHNHYKETDRQLGTSSPYTVFTADACSSVGVSDGSCDMSLAEEVSAMETLKVDAVELPIEQYKHSDLLNDIDAYEEAEYPAIVAKVCKSDANSPIFTMDEFVPTYSDVDVVNPRVYVSVPKSSVKEGEDGLTVLNEQFLVKRVRDKRMGGPVSEIPLNDQPQIGTILIPNEFGYQDQNIRYLADEVGVISRSLVFVPDISGNDLMFSLTMNRLIKLIQMVFNVDRIALVALGSQGRRVIHYVYTAMRDTIDRTLHDFHPVDPKLDPDKYCRMSNISRLENILRRQSTVMLDDIIDGIQRIEHNLSIKAAEKSRDYMLVKPLSNILQGIVLWDSVNVNFKEVAEMGVPVLFNMSNRGNLFEGLLRLDDPKYLSRKEKCTTTSSPCYLEVFDFANGMIPKALSDTLGEHVHLRYRGRDVDSVDTPDMYHMTTNHTGIDVCMNVFPWASSHFYMKKPGASREELKAIGNSILSCADWINSWSY</sequence>
<proteinExistence type="predicted"/>
<feature type="chain" id="PRO_5041945004" evidence="2">
    <location>
        <begin position="25"/>
        <end position="826"/>
    </location>
</feature>
<evidence type="ECO:0000256" key="2">
    <source>
        <dbReference type="SAM" id="SignalP"/>
    </source>
</evidence>
<feature type="compositionally biased region" description="Polar residues" evidence="1">
    <location>
        <begin position="268"/>
        <end position="287"/>
    </location>
</feature>
<organism evidence="3 4">
    <name type="scientific">Babesia divergens</name>
    <dbReference type="NCBI Taxonomy" id="32595"/>
    <lineage>
        <taxon>Eukaryota</taxon>
        <taxon>Sar</taxon>
        <taxon>Alveolata</taxon>
        <taxon>Apicomplexa</taxon>
        <taxon>Aconoidasida</taxon>
        <taxon>Piroplasmida</taxon>
        <taxon>Babesiidae</taxon>
        <taxon>Babesia</taxon>
    </lineage>
</organism>
<comment type="caution">
    <text evidence="3">The sequence shown here is derived from an EMBL/GenBank/DDBJ whole genome shotgun (WGS) entry which is preliminary data.</text>
</comment>
<gene>
    <name evidence="3" type="ORF">X943_000262</name>
</gene>
<keyword evidence="4" id="KW-1185">Reference proteome</keyword>
<feature type="region of interest" description="Disordered" evidence="1">
    <location>
        <begin position="257"/>
        <end position="295"/>
    </location>
</feature>
<feature type="signal peptide" evidence="2">
    <location>
        <begin position="1"/>
        <end position="24"/>
    </location>
</feature>